<dbReference type="InterPro" id="IPR028098">
    <property type="entry name" value="Glyco_trans_4-like_N"/>
</dbReference>
<feature type="domain" description="Glycosyl transferase family 1" evidence="1">
    <location>
        <begin position="179"/>
        <end position="329"/>
    </location>
</feature>
<gene>
    <name evidence="3" type="ORF">RM541_09285</name>
</gene>
<dbReference type="PANTHER" id="PTHR12526">
    <property type="entry name" value="GLYCOSYLTRANSFERASE"/>
    <property type="match status" value="1"/>
</dbReference>
<evidence type="ECO:0000259" key="1">
    <source>
        <dbReference type="Pfam" id="PF00534"/>
    </source>
</evidence>
<name>A0ABU3DS90_9FLAO</name>
<proteinExistence type="predicted"/>
<dbReference type="InterPro" id="IPR001296">
    <property type="entry name" value="Glyco_trans_1"/>
</dbReference>
<comment type="caution">
    <text evidence="3">The sequence shown here is derived from an EMBL/GenBank/DDBJ whole genome shotgun (WGS) entry which is preliminary data.</text>
</comment>
<feature type="domain" description="Glycosyltransferase subfamily 4-like N-terminal" evidence="2">
    <location>
        <begin position="13"/>
        <end position="169"/>
    </location>
</feature>
<reference evidence="3 4" key="1">
    <citation type="submission" date="2023-09" db="EMBL/GenBank/DDBJ databases">
        <authorList>
            <person name="Rey-Velasco X."/>
        </authorList>
    </citation>
    <scope>NUCLEOTIDE SEQUENCE [LARGE SCALE GENOMIC DNA]</scope>
    <source>
        <strain evidence="3 4">F225</strain>
    </source>
</reference>
<dbReference type="EMBL" id="JAVRHN010000006">
    <property type="protein sequence ID" value="MDT0686560.1"/>
    <property type="molecule type" value="Genomic_DNA"/>
</dbReference>
<keyword evidence="3" id="KW-0328">Glycosyltransferase</keyword>
<dbReference type="Proteomes" id="UP001253848">
    <property type="component" value="Unassembled WGS sequence"/>
</dbReference>
<dbReference type="Pfam" id="PF13439">
    <property type="entry name" value="Glyco_transf_4"/>
    <property type="match status" value="1"/>
</dbReference>
<accession>A0ABU3DS90</accession>
<dbReference type="Pfam" id="PF00534">
    <property type="entry name" value="Glycos_transf_1"/>
    <property type="match status" value="1"/>
</dbReference>
<dbReference type="Gene3D" id="3.40.50.2000">
    <property type="entry name" value="Glycogen Phosphorylase B"/>
    <property type="match status" value="2"/>
</dbReference>
<organism evidence="3 4">
    <name type="scientific">Autumnicola psychrophila</name>
    <dbReference type="NCBI Taxonomy" id="3075592"/>
    <lineage>
        <taxon>Bacteria</taxon>
        <taxon>Pseudomonadati</taxon>
        <taxon>Bacteroidota</taxon>
        <taxon>Flavobacteriia</taxon>
        <taxon>Flavobacteriales</taxon>
        <taxon>Flavobacteriaceae</taxon>
        <taxon>Autumnicola</taxon>
    </lineage>
</organism>
<keyword evidence="4" id="KW-1185">Reference proteome</keyword>
<evidence type="ECO:0000313" key="3">
    <source>
        <dbReference type="EMBL" id="MDT0686560.1"/>
    </source>
</evidence>
<dbReference type="CDD" id="cd03801">
    <property type="entry name" value="GT4_PimA-like"/>
    <property type="match status" value="1"/>
</dbReference>
<evidence type="ECO:0000313" key="4">
    <source>
        <dbReference type="Proteomes" id="UP001253848"/>
    </source>
</evidence>
<dbReference type="GO" id="GO:0016757">
    <property type="term" value="F:glycosyltransferase activity"/>
    <property type="evidence" value="ECO:0007669"/>
    <property type="project" value="UniProtKB-KW"/>
</dbReference>
<dbReference type="EC" id="2.4.-.-" evidence="3"/>
<dbReference type="PANTHER" id="PTHR12526:SF630">
    <property type="entry name" value="GLYCOSYLTRANSFERASE"/>
    <property type="match status" value="1"/>
</dbReference>
<sequence>MRVLQLIQKKQYRGAEVFCCQLSNHLISLGHEVEVYSIYDGKASLPLHHKQVKTLARPKSRRWIDYKGWIDLAHIIEEFQPDIVQANAADTLKYAVLSKFFFNWKNPLIYRNASASSFYVKTPFSRKINEFLLKRVDAIISVSKASKNDLNKLFPFTTTMTSVVPVGVEENSFFGENPFKPESQNKKKLLHIGSFTKEKNHYGIVDIFQQIIKKEPSTELHLIGEGVLKDKIRQRVTALNLQTSVFFHGEVEDPTAYLQSSDLLMLPSLIEGLPAVVVEAMYLKLPVVAYNVGGISEILGKDTGYLIKKNDENSFASAVLKELEHPDKMKVETAYKVVSKHFKNREIAKEFLKIYKEIR</sequence>
<dbReference type="SUPFAM" id="SSF53756">
    <property type="entry name" value="UDP-Glycosyltransferase/glycogen phosphorylase"/>
    <property type="match status" value="1"/>
</dbReference>
<evidence type="ECO:0000259" key="2">
    <source>
        <dbReference type="Pfam" id="PF13439"/>
    </source>
</evidence>
<protein>
    <submittedName>
        <fullName evidence="3">Glycosyltransferase family 4 protein</fullName>
        <ecNumber evidence="3">2.4.-.-</ecNumber>
    </submittedName>
</protein>
<dbReference type="RefSeq" id="WP_311499884.1">
    <property type="nucleotide sequence ID" value="NZ_JAVRHN010000006.1"/>
</dbReference>
<keyword evidence="3" id="KW-0808">Transferase</keyword>